<feature type="region of interest" description="Disordered" evidence="1">
    <location>
        <begin position="1"/>
        <end position="46"/>
    </location>
</feature>
<dbReference type="Proteomes" id="UP001454036">
    <property type="component" value="Unassembled WGS sequence"/>
</dbReference>
<dbReference type="EMBL" id="BAABME010015177">
    <property type="protein sequence ID" value="GAA0139796.1"/>
    <property type="molecule type" value="Genomic_DNA"/>
</dbReference>
<evidence type="ECO:0000256" key="1">
    <source>
        <dbReference type="SAM" id="MobiDB-lite"/>
    </source>
</evidence>
<evidence type="ECO:0000313" key="3">
    <source>
        <dbReference type="Proteomes" id="UP001454036"/>
    </source>
</evidence>
<evidence type="ECO:0000313" key="2">
    <source>
        <dbReference type="EMBL" id="GAA0139796.1"/>
    </source>
</evidence>
<comment type="caution">
    <text evidence="2">The sequence shown here is derived from an EMBL/GenBank/DDBJ whole genome shotgun (WGS) entry which is preliminary data.</text>
</comment>
<proteinExistence type="predicted"/>
<name>A0AAV3NLT4_LITER</name>
<dbReference type="AlphaFoldDB" id="A0AAV3NLT4"/>
<feature type="compositionally biased region" description="Polar residues" evidence="1">
    <location>
        <begin position="88"/>
        <end position="109"/>
    </location>
</feature>
<feature type="region of interest" description="Disordered" evidence="1">
    <location>
        <begin position="81"/>
        <end position="110"/>
    </location>
</feature>
<accession>A0AAV3NLT4</accession>
<organism evidence="2 3">
    <name type="scientific">Lithospermum erythrorhizon</name>
    <name type="common">Purple gromwell</name>
    <name type="synonym">Lithospermum officinale var. erythrorhizon</name>
    <dbReference type="NCBI Taxonomy" id="34254"/>
    <lineage>
        <taxon>Eukaryota</taxon>
        <taxon>Viridiplantae</taxon>
        <taxon>Streptophyta</taxon>
        <taxon>Embryophyta</taxon>
        <taxon>Tracheophyta</taxon>
        <taxon>Spermatophyta</taxon>
        <taxon>Magnoliopsida</taxon>
        <taxon>eudicotyledons</taxon>
        <taxon>Gunneridae</taxon>
        <taxon>Pentapetalae</taxon>
        <taxon>asterids</taxon>
        <taxon>lamiids</taxon>
        <taxon>Boraginales</taxon>
        <taxon>Boraginaceae</taxon>
        <taxon>Boraginoideae</taxon>
        <taxon>Lithospermeae</taxon>
        <taxon>Lithospermum</taxon>
    </lineage>
</organism>
<sequence length="340" mass="37851">MPNVADIGDETSKRRKHKAGVENNVVEGVGEPFAPKKKLSQEANTAKRARIVEWKTRKAARRTLKEHYDDNQTYVLERGEEQMDEKQMPTNIRPTISSSWNPADENQGSNDEDVAVVISKRRKATEKLKMDGNRTSVENKRIFKNIVSVPTDGVSINDDKAKAIEATVADHYEILNDGQSSVIDSWHSEDESRASGKDIFVLITNGWLVLIKSMEQGCHVDTDQSKHNAHKVVKKVAVESTVVPNACNSSHLEGHSEIPGNRSTNEEVWKGKKLLEKTVEKELNELLITVGATLSSTISTLQKKNRPVRSRRAIGCHSNIGSICNHSKEGAWRESRGLGT</sequence>
<keyword evidence="3" id="KW-1185">Reference proteome</keyword>
<protein>
    <submittedName>
        <fullName evidence="2">Uncharacterized protein</fullName>
    </submittedName>
</protein>
<reference evidence="2 3" key="1">
    <citation type="submission" date="2024-01" db="EMBL/GenBank/DDBJ databases">
        <title>The complete chloroplast genome sequence of Lithospermum erythrorhizon: insights into the phylogenetic relationship among Boraginaceae species and the maternal lineages of purple gromwells.</title>
        <authorList>
            <person name="Okada T."/>
            <person name="Watanabe K."/>
        </authorList>
    </citation>
    <scope>NUCLEOTIDE SEQUENCE [LARGE SCALE GENOMIC DNA]</scope>
</reference>
<gene>
    <name evidence="2" type="ORF">LIER_35136</name>
</gene>
<feature type="compositionally biased region" description="Low complexity" evidence="1">
    <location>
        <begin position="21"/>
        <end position="31"/>
    </location>
</feature>